<dbReference type="EC" id="2.3.1.-" evidence="2"/>
<dbReference type="GO" id="GO:0016747">
    <property type="term" value="F:acyltransferase activity, transferring groups other than amino-acyl groups"/>
    <property type="evidence" value="ECO:0007669"/>
    <property type="project" value="InterPro"/>
</dbReference>
<dbReference type="PANTHER" id="PTHR41373">
    <property type="entry name" value="DUF2156 DOMAIN-CONTAINING PROTEIN"/>
    <property type="match status" value="1"/>
</dbReference>
<dbReference type="Pfam" id="PF13527">
    <property type="entry name" value="Acetyltransf_9"/>
    <property type="match status" value="1"/>
</dbReference>
<name>A0A9D2L3V3_9BACT</name>
<keyword evidence="2" id="KW-0808">Transferase</keyword>
<accession>A0A9D2L3V3</accession>
<dbReference type="Pfam" id="PF09924">
    <property type="entry name" value="LPG_synthase_C"/>
    <property type="match status" value="1"/>
</dbReference>
<sequence length="465" mass="53332">MISFKPIGLEDKADIESYTLRYAPANCDLAFANMYCWQFQYQSAWCIVDGFLVIRFRIGGGDRIGYMQPIGPGDFTHVLHLLEEDVQQEGQRLRIIGLTPEGIETIRRAGLGAFAFESDRNLEDYVYNASDLSGLPGSKYKAKRNHIHRFESEYTYRYVPMTREHASQCMQLEAEWRRTRQGHTGELSAEQRAMQRAFDHFEQLGLIGGCIYVGEQLVAFTYGSPINDHTFCVHVEKADTEYDGAFTIVNQQFVAHLPAQYTLVNREEDLGIDGLRQAKMSYHPAFLQAKFTALHLHPDEIDCKQLWQEVFTEDEEAFIDSFLIHHYRRSQMLRIEEDGRLVSMLHLIPFESELGRTTYIYAVATAPDHRGRGFATRLMQQAMQLIEEREEDAAILIPSQKSLKAFYTPFGFADTSLPVILETPDGFDFGSGDPTQDRAMLWLRSPQQALPETLHCQLRACKHDE</sequence>
<dbReference type="InterPro" id="IPR000182">
    <property type="entry name" value="GNAT_dom"/>
</dbReference>
<reference evidence="2" key="1">
    <citation type="journal article" date="2021" name="PeerJ">
        <title>Extensive microbial diversity within the chicken gut microbiome revealed by metagenomics and culture.</title>
        <authorList>
            <person name="Gilroy R."/>
            <person name="Ravi A."/>
            <person name="Getino M."/>
            <person name="Pursley I."/>
            <person name="Horton D.L."/>
            <person name="Alikhan N.F."/>
            <person name="Baker D."/>
            <person name="Gharbi K."/>
            <person name="Hall N."/>
            <person name="Watson M."/>
            <person name="Adriaenssens E.M."/>
            <person name="Foster-Nyarko E."/>
            <person name="Jarju S."/>
            <person name="Secka A."/>
            <person name="Antonio M."/>
            <person name="Oren A."/>
            <person name="Chaudhuri R.R."/>
            <person name="La Ragione R."/>
            <person name="Hildebrand F."/>
            <person name="Pallen M.J."/>
        </authorList>
    </citation>
    <scope>NUCLEOTIDE SEQUENCE</scope>
    <source>
        <strain evidence="2">CHK169-11906</strain>
    </source>
</reference>
<dbReference type="PROSITE" id="PS51186">
    <property type="entry name" value="GNAT"/>
    <property type="match status" value="1"/>
</dbReference>
<feature type="domain" description="N-acetyltransferase" evidence="1">
    <location>
        <begin position="289"/>
        <end position="448"/>
    </location>
</feature>
<keyword evidence="2" id="KW-0012">Acyltransferase</keyword>
<comment type="caution">
    <text evidence="2">The sequence shown here is derived from an EMBL/GenBank/DDBJ whole genome shotgun (WGS) entry which is preliminary data.</text>
</comment>
<dbReference type="Gene3D" id="3.40.630.30">
    <property type="match status" value="3"/>
</dbReference>
<evidence type="ECO:0000259" key="1">
    <source>
        <dbReference type="PROSITE" id="PS51186"/>
    </source>
</evidence>
<dbReference type="EMBL" id="DWYR01000008">
    <property type="protein sequence ID" value="HJA98455.1"/>
    <property type="molecule type" value="Genomic_DNA"/>
</dbReference>
<dbReference type="CDD" id="cd04301">
    <property type="entry name" value="NAT_SF"/>
    <property type="match status" value="1"/>
</dbReference>
<dbReference type="Proteomes" id="UP000824259">
    <property type="component" value="Unassembled WGS sequence"/>
</dbReference>
<gene>
    <name evidence="2" type="ORF">H9779_02500</name>
</gene>
<dbReference type="SUPFAM" id="SSF55729">
    <property type="entry name" value="Acyl-CoA N-acyltransferases (Nat)"/>
    <property type="match status" value="3"/>
</dbReference>
<organism evidence="2 3">
    <name type="scientific">Candidatus Alistipes avicola</name>
    <dbReference type="NCBI Taxonomy" id="2838432"/>
    <lineage>
        <taxon>Bacteria</taxon>
        <taxon>Pseudomonadati</taxon>
        <taxon>Bacteroidota</taxon>
        <taxon>Bacteroidia</taxon>
        <taxon>Bacteroidales</taxon>
        <taxon>Rikenellaceae</taxon>
        <taxon>Alistipes</taxon>
    </lineage>
</organism>
<protein>
    <submittedName>
        <fullName evidence="2">GNAT family N-acetyltransferase</fullName>
        <ecNumber evidence="2">2.3.1.-</ecNumber>
    </submittedName>
</protein>
<dbReference type="InterPro" id="IPR016732">
    <property type="entry name" value="UCP018688"/>
</dbReference>
<dbReference type="PANTHER" id="PTHR41373:SF1">
    <property type="entry name" value="PHOSPHATIDYLGLYCEROL LYSYLTRANSFERASE C-TERMINAL DOMAIN-CONTAINING PROTEIN"/>
    <property type="match status" value="1"/>
</dbReference>
<reference evidence="2" key="2">
    <citation type="submission" date="2021-04" db="EMBL/GenBank/DDBJ databases">
        <authorList>
            <person name="Gilroy R."/>
        </authorList>
    </citation>
    <scope>NUCLEOTIDE SEQUENCE</scope>
    <source>
        <strain evidence="2">CHK169-11906</strain>
    </source>
</reference>
<dbReference type="InterPro" id="IPR016181">
    <property type="entry name" value="Acyl_CoA_acyltransferase"/>
</dbReference>
<dbReference type="InterPro" id="IPR024320">
    <property type="entry name" value="LPG_synthase_C"/>
</dbReference>
<dbReference type="AlphaFoldDB" id="A0A9D2L3V3"/>
<evidence type="ECO:0000313" key="2">
    <source>
        <dbReference type="EMBL" id="HJA98455.1"/>
    </source>
</evidence>
<evidence type="ECO:0000313" key="3">
    <source>
        <dbReference type="Proteomes" id="UP000824259"/>
    </source>
</evidence>
<proteinExistence type="predicted"/>